<accession>A0A8X7C3P1</accession>
<evidence type="ECO:0000313" key="1">
    <source>
        <dbReference type="EMBL" id="GFY55906.1"/>
    </source>
</evidence>
<sequence length="114" mass="13344">MPIGAKCWESDCDATETSDLSCLIVDVDWALTFSRKWSTLYRTERTAANLSGQSLYRRYKTRKRIHDFKLTYCAHTPCFVDVGNCCSRRMSKPEIVLNRHSHAVLLYYVQCFHR</sequence>
<dbReference type="Proteomes" id="UP000886998">
    <property type="component" value="Unassembled WGS sequence"/>
</dbReference>
<dbReference type="EMBL" id="BMAV01010631">
    <property type="protein sequence ID" value="GFY55906.1"/>
    <property type="molecule type" value="Genomic_DNA"/>
</dbReference>
<dbReference type="AlphaFoldDB" id="A0A8X7C3P1"/>
<dbReference type="OrthoDB" id="10567109at2759"/>
<organism evidence="1 2">
    <name type="scientific">Trichonephila inaurata madagascariensis</name>
    <dbReference type="NCBI Taxonomy" id="2747483"/>
    <lineage>
        <taxon>Eukaryota</taxon>
        <taxon>Metazoa</taxon>
        <taxon>Ecdysozoa</taxon>
        <taxon>Arthropoda</taxon>
        <taxon>Chelicerata</taxon>
        <taxon>Arachnida</taxon>
        <taxon>Araneae</taxon>
        <taxon>Araneomorphae</taxon>
        <taxon>Entelegynae</taxon>
        <taxon>Araneoidea</taxon>
        <taxon>Nephilidae</taxon>
        <taxon>Trichonephila</taxon>
        <taxon>Trichonephila inaurata</taxon>
    </lineage>
</organism>
<reference evidence="1" key="1">
    <citation type="submission" date="2020-08" db="EMBL/GenBank/DDBJ databases">
        <title>Multicomponent nature underlies the extraordinary mechanical properties of spider dragline silk.</title>
        <authorList>
            <person name="Kono N."/>
            <person name="Nakamura H."/>
            <person name="Mori M."/>
            <person name="Yoshida Y."/>
            <person name="Ohtoshi R."/>
            <person name="Malay A.D."/>
            <person name="Moran D.A.P."/>
            <person name="Tomita M."/>
            <person name="Numata K."/>
            <person name="Arakawa K."/>
        </authorList>
    </citation>
    <scope>NUCLEOTIDE SEQUENCE</scope>
</reference>
<gene>
    <name evidence="1" type="ORF">TNIN_395931</name>
</gene>
<evidence type="ECO:0000313" key="2">
    <source>
        <dbReference type="Proteomes" id="UP000886998"/>
    </source>
</evidence>
<protein>
    <submittedName>
        <fullName evidence="1">Uncharacterized protein</fullName>
    </submittedName>
</protein>
<proteinExistence type="predicted"/>
<comment type="caution">
    <text evidence="1">The sequence shown here is derived from an EMBL/GenBank/DDBJ whole genome shotgun (WGS) entry which is preliminary data.</text>
</comment>
<keyword evidence="2" id="KW-1185">Reference proteome</keyword>
<name>A0A8X7C3P1_9ARAC</name>